<keyword evidence="2" id="KW-1185">Reference proteome</keyword>
<evidence type="ECO:0000313" key="2">
    <source>
        <dbReference type="Proteomes" id="UP001054837"/>
    </source>
</evidence>
<reference evidence="1 2" key="1">
    <citation type="submission" date="2021-06" db="EMBL/GenBank/DDBJ databases">
        <title>Caerostris darwini draft genome.</title>
        <authorList>
            <person name="Kono N."/>
            <person name="Arakawa K."/>
        </authorList>
    </citation>
    <scope>NUCLEOTIDE SEQUENCE [LARGE SCALE GENOMIC DNA]</scope>
</reference>
<proteinExistence type="predicted"/>
<dbReference type="Proteomes" id="UP001054837">
    <property type="component" value="Unassembled WGS sequence"/>
</dbReference>
<accession>A0AAV4SVQ8</accession>
<name>A0AAV4SVQ8_9ARAC</name>
<evidence type="ECO:0000313" key="1">
    <source>
        <dbReference type="EMBL" id="GIY38175.1"/>
    </source>
</evidence>
<sequence length="116" mass="13206">MQPGALLPMLRPPSVCRTWLLKWPGSLFKCLGGNGRHVLVIYECSALSIMFNLVNHERIPNPALIFMFKFLRPSISGKGWELAAIYLVLVWFVTPRLLHCLHHFIGGSLHWFGLPL</sequence>
<gene>
    <name evidence="1" type="ORF">CDAR_45331</name>
</gene>
<organism evidence="1 2">
    <name type="scientific">Caerostris darwini</name>
    <dbReference type="NCBI Taxonomy" id="1538125"/>
    <lineage>
        <taxon>Eukaryota</taxon>
        <taxon>Metazoa</taxon>
        <taxon>Ecdysozoa</taxon>
        <taxon>Arthropoda</taxon>
        <taxon>Chelicerata</taxon>
        <taxon>Arachnida</taxon>
        <taxon>Araneae</taxon>
        <taxon>Araneomorphae</taxon>
        <taxon>Entelegynae</taxon>
        <taxon>Araneoidea</taxon>
        <taxon>Araneidae</taxon>
        <taxon>Caerostris</taxon>
    </lineage>
</organism>
<dbReference type="EMBL" id="BPLQ01008563">
    <property type="protein sequence ID" value="GIY38175.1"/>
    <property type="molecule type" value="Genomic_DNA"/>
</dbReference>
<protein>
    <submittedName>
        <fullName evidence="1">Uncharacterized protein</fullName>
    </submittedName>
</protein>
<comment type="caution">
    <text evidence="1">The sequence shown here is derived from an EMBL/GenBank/DDBJ whole genome shotgun (WGS) entry which is preliminary data.</text>
</comment>
<dbReference type="AlphaFoldDB" id="A0AAV4SVQ8"/>